<accession>A0A7K1YEL3</accession>
<sequence>MYNWLKTKYYNLIRRFYIRRFNVQLANTISYKLDESELLTISVLTSHNSINMALATLKSLYRFLSIKYPLEIHDDGSLTASDIKLLETSFLGVKIIVRQEADRIINEYYLQNNFSNLKKFREKANVNLQSTDLAFFCKTRYCLQVDTDILFFNNPYFLEPDFIEQLIKNGSVNSFYNVDRGPAYSYSSEDMERYLNKSIPYQFNAGLVLFPNKKIVFKYLEEILSHGLISKNNWTQSQTVQCMALQKLGDCFPMLDTVDVSYRMHTQHPTFDANLYSSLVAEHYCAWARNLYYLDYIEKVHPFVKVHSGYREYFYNLINH</sequence>
<dbReference type="EMBL" id="WVHT01000010">
    <property type="protein sequence ID" value="MXV52821.1"/>
    <property type="molecule type" value="Genomic_DNA"/>
</dbReference>
<evidence type="ECO:0008006" key="3">
    <source>
        <dbReference type="Google" id="ProtNLM"/>
    </source>
</evidence>
<dbReference type="InterPro" id="IPR029044">
    <property type="entry name" value="Nucleotide-diphossugar_trans"/>
</dbReference>
<keyword evidence="2" id="KW-1185">Reference proteome</keyword>
<comment type="caution">
    <text evidence="1">The sequence shown here is derived from an EMBL/GenBank/DDBJ whole genome shotgun (WGS) entry which is preliminary data.</text>
</comment>
<name>A0A7K1YEL3_9SPHI</name>
<evidence type="ECO:0000313" key="1">
    <source>
        <dbReference type="EMBL" id="MXV52821.1"/>
    </source>
</evidence>
<dbReference type="SUPFAM" id="SSF53448">
    <property type="entry name" value="Nucleotide-diphospho-sugar transferases"/>
    <property type="match status" value="1"/>
</dbReference>
<reference evidence="1 2" key="1">
    <citation type="submission" date="2019-11" db="EMBL/GenBank/DDBJ databases">
        <title>Pedobacter sp. HMF7647 Genome sequencing and assembly.</title>
        <authorList>
            <person name="Kang H."/>
            <person name="Kim H."/>
            <person name="Joh K."/>
        </authorList>
    </citation>
    <scope>NUCLEOTIDE SEQUENCE [LARGE SCALE GENOMIC DNA]</scope>
    <source>
        <strain evidence="1 2">HMF7647</strain>
    </source>
</reference>
<proteinExistence type="predicted"/>
<evidence type="ECO:0000313" key="2">
    <source>
        <dbReference type="Proteomes" id="UP000466586"/>
    </source>
</evidence>
<organism evidence="1 2">
    <name type="scientific">Hufsiella arboris</name>
    <dbReference type="NCBI Taxonomy" id="2695275"/>
    <lineage>
        <taxon>Bacteria</taxon>
        <taxon>Pseudomonadati</taxon>
        <taxon>Bacteroidota</taxon>
        <taxon>Sphingobacteriia</taxon>
        <taxon>Sphingobacteriales</taxon>
        <taxon>Sphingobacteriaceae</taxon>
        <taxon>Hufsiella</taxon>
    </lineage>
</organism>
<dbReference type="Proteomes" id="UP000466586">
    <property type="component" value="Unassembled WGS sequence"/>
</dbReference>
<dbReference type="AlphaFoldDB" id="A0A7K1YEL3"/>
<protein>
    <recommendedName>
        <fullName evidence="3">Nucleotide-diphospho-sugar transferase domain-containing protein</fullName>
    </recommendedName>
</protein>
<gene>
    <name evidence="1" type="ORF">GS399_17755</name>
</gene>